<dbReference type="PANTHER" id="PTHR30244:SF34">
    <property type="entry name" value="DTDP-4-AMINO-4,6-DIDEOXYGALACTOSE TRANSAMINASE"/>
    <property type="match status" value="1"/>
</dbReference>
<dbReference type="OrthoDB" id="9810913at2"/>
<dbReference type="FunFam" id="3.40.640.10:FF:000079">
    <property type="entry name" value="LPS biosynthesis protein"/>
    <property type="match status" value="1"/>
</dbReference>
<protein>
    <submittedName>
        <fullName evidence="5">CDP-4-dehydro-6-deoxyglucose dehydratase/reductase</fullName>
    </submittedName>
</protein>
<proteinExistence type="inferred from homology"/>
<accession>Q3A5H8</accession>
<evidence type="ECO:0000256" key="1">
    <source>
        <dbReference type="ARBA" id="ARBA00001933"/>
    </source>
</evidence>
<dbReference type="PIRSF" id="PIRSF000390">
    <property type="entry name" value="PLP_StrS"/>
    <property type="match status" value="1"/>
</dbReference>
<dbReference type="RefSeq" id="WP_011340848.1">
    <property type="nucleotide sequence ID" value="NC_007498.2"/>
</dbReference>
<reference evidence="6" key="1">
    <citation type="submission" date="2005-10" db="EMBL/GenBank/DDBJ databases">
        <title>Complete sequence of Pelobacter carbinolicus DSM 2380.</title>
        <authorList>
            <person name="Copeland A."/>
            <person name="Lucas S."/>
            <person name="Lapidus A."/>
            <person name="Barry K."/>
            <person name="Detter J.C."/>
            <person name="Glavina T."/>
            <person name="Hammon N."/>
            <person name="Israni S."/>
            <person name="Pitluck S."/>
            <person name="Chertkov O."/>
            <person name="Schmutz J."/>
            <person name="Larimer F."/>
            <person name="Land M."/>
            <person name="Kyrpides N."/>
            <person name="Ivanova N."/>
            <person name="Richardson P."/>
        </authorList>
    </citation>
    <scope>NUCLEOTIDE SEQUENCE [LARGE SCALE GENOMIC DNA]</scope>
    <source>
        <strain evidence="6">DSM 2380 / NBRC 103641 / GraBd1</strain>
    </source>
</reference>
<comment type="cofactor">
    <cofactor evidence="1">
        <name>pyridoxal 5'-phosphate</name>
        <dbReference type="ChEBI" id="CHEBI:597326"/>
    </cofactor>
</comment>
<dbReference type="InterPro" id="IPR015421">
    <property type="entry name" value="PyrdxlP-dep_Trfase_major"/>
</dbReference>
<dbReference type="EMBL" id="CP000142">
    <property type="protein sequence ID" value="ABA88379.1"/>
    <property type="molecule type" value="Genomic_DNA"/>
</dbReference>
<dbReference type="InterPro" id="IPR015424">
    <property type="entry name" value="PyrdxlP-dep_Trfase"/>
</dbReference>
<organism evidence="5 6">
    <name type="scientific">Syntrophotalea carbinolica (strain DSM 2380 / NBRC 103641 / GraBd1)</name>
    <name type="common">Pelobacter carbinolicus</name>
    <dbReference type="NCBI Taxonomy" id="338963"/>
    <lineage>
        <taxon>Bacteria</taxon>
        <taxon>Pseudomonadati</taxon>
        <taxon>Thermodesulfobacteriota</taxon>
        <taxon>Desulfuromonadia</taxon>
        <taxon>Desulfuromonadales</taxon>
        <taxon>Syntrophotaleaceae</taxon>
        <taxon>Syntrophotalea</taxon>
    </lineage>
</organism>
<dbReference type="AlphaFoldDB" id="Q3A5H8"/>
<keyword evidence="6" id="KW-1185">Reference proteome</keyword>
<dbReference type="InterPro" id="IPR000653">
    <property type="entry name" value="DegT/StrS_aminotransferase"/>
</dbReference>
<dbReference type="CDD" id="cd00616">
    <property type="entry name" value="AHBA_syn"/>
    <property type="match status" value="1"/>
</dbReference>
<comment type="similarity">
    <text evidence="3 4">Belongs to the DegT/DnrJ/EryC1 family.</text>
</comment>
<dbReference type="Pfam" id="PF01041">
    <property type="entry name" value="DegT_DnrJ_EryC1"/>
    <property type="match status" value="1"/>
</dbReference>
<dbReference type="GO" id="GO:0000271">
    <property type="term" value="P:polysaccharide biosynthetic process"/>
    <property type="evidence" value="ECO:0007669"/>
    <property type="project" value="TreeGrafter"/>
</dbReference>
<dbReference type="Gene3D" id="3.40.640.10">
    <property type="entry name" value="Type I PLP-dependent aspartate aminotransferase-like (Major domain)"/>
    <property type="match status" value="1"/>
</dbReference>
<sequence length="451" mass="50443">MPDKREQQLRQKAIEAAIDYCRHVHTAPKKPFAPGDRIPYGGRIFDEQDMAHLVDASLDFWLTAGRYADRFEAALADFLGVDYCSLTNSGSSANLLAFMALTSPTLGERRIKPGDEVITVAAGFPTTVTPILQYGAVPVFVDVSLPTYNIDVTRLDAALSGRTRAVMVAHTLGNPFDLQAVKAFCENNDLWLIEDNCDALGSRYRIGDTWHYTGTVGHLGTSSFYPPHHMTTGEGGAVYTNDLRLKKLVNSFRDWGRDCWCASGHDNSCEKRFSRQFGELPYGYDHKYVYSHFGYNLKLTDMQAAIGCSQLEKLPSFIVARKNNWRTLKAGLVAMQKWFILPETTQNSDPAWFGFPITVKSGAPFTRDQIVAKLEENGIQTRMLFAGNLVKHPCFDDMRRSGSGFRIIGDLAVTDQIMHDTFWLGVYPGLDDRMLGHMIHVIQKSGESLCK</sequence>
<dbReference type="eggNOG" id="COG0399">
    <property type="taxonomic scope" value="Bacteria"/>
</dbReference>
<dbReference type="GO" id="GO:0030170">
    <property type="term" value="F:pyridoxal phosphate binding"/>
    <property type="evidence" value="ECO:0007669"/>
    <property type="project" value="TreeGrafter"/>
</dbReference>
<evidence type="ECO:0000256" key="2">
    <source>
        <dbReference type="ARBA" id="ARBA00022898"/>
    </source>
</evidence>
<dbReference type="KEGG" id="pca:Pcar_1130"/>
<dbReference type="SUPFAM" id="SSF53383">
    <property type="entry name" value="PLP-dependent transferases"/>
    <property type="match status" value="1"/>
</dbReference>
<dbReference type="Gene3D" id="3.90.1150.10">
    <property type="entry name" value="Aspartate Aminotransferase, domain 1"/>
    <property type="match status" value="1"/>
</dbReference>
<dbReference type="STRING" id="338963.Pcar_1130"/>
<reference evidence="5 6" key="2">
    <citation type="journal article" date="2012" name="BMC Genomics">
        <title>The genome of Pelobacter carbinolicus reveals surprising metabolic capabilities and physiological features.</title>
        <authorList>
            <person name="Aklujkar M."/>
            <person name="Haveman S.A."/>
            <person name="Didonato R.Jr."/>
            <person name="Chertkov O."/>
            <person name="Han C.S."/>
            <person name="Land M.L."/>
            <person name="Brown P."/>
            <person name="Lovley D.R."/>
        </authorList>
    </citation>
    <scope>NUCLEOTIDE SEQUENCE [LARGE SCALE GENOMIC DNA]</scope>
    <source>
        <strain evidence="6">DSM 2380 / NBRC 103641 / GraBd1</strain>
    </source>
</reference>
<dbReference type="Proteomes" id="UP000002534">
    <property type="component" value="Chromosome"/>
</dbReference>
<evidence type="ECO:0000256" key="4">
    <source>
        <dbReference type="RuleBase" id="RU004508"/>
    </source>
</evidence>
<dbReference type="GO" id="GO:0008483">
    <property type="term" value="F:transaminase activity"/>
    <property type="evidence" value="ECO:0007669"/>
    <property type="project" value="TreeGrafter"/>
</dbReference>
<name>Q3A5H8_SYNC1</name>
<dbReference type="PANTHER" id="PTHR30244">
    <property type="entry name" value="TRANSAMINASE"/>
    <property type="match status" value="1"/>
</dbReference>
<dbReference type="InterPro" id="IPR015422">
    <property type="entry name" value="PyrdxlP-dep_Trfase_small"/>
</dbReference>
<keyword evidence="2 4" id="KW-0663">Pyridoxal phosphate</keyword>
<evidence type="ECO:0000256" key="3">
    <source>
        <dbReference type="ARBA" id="ARBA00037999"/>
    </source>
</evidence>
<evidence type="ECO:0000313" key="5">
    <source>
        <dbReference type="EMBL" id="ABA88379.1"/>
    </source>
</evidence>
<gene>
    <name evidence="5" type="primary">ddhC</name>
    <name evidence="5" type="ordered locus">Pcar_1130</name>
</gene>
<dbReference type="NCBIfam" id="NF011936">
    <property type="entry name" value="PRK15407.1"/>
    <property type="match status" value="1"/>
</dbReference>
<evidence type="ECO:0000313" key="6">
    <source>
        <dbReference type="Proteomes" id="UP000002534"/>
    </source>
</evidence>
<dbReference type="HOGENOM" id="CLU_033332_5_0_7"/>